<dbReference type="Proteomes" id="UP001146120">
    <property type="component" value="Unassembled WGS sequence"/>
</dbReference>
<protein>
    <submittedName>
        <fullName evidence="1">Uncharacterized protein</fullName>
    </submittedName>
</protein>
<sequence length="102" mass="11499">MVCGSVFTYMSKLQPTAVDDTRSTELVAARQCAKRLRWAQNLVTDLKIKHHDAVHYCDNKSTIQVLTQENKFISQSETFGSQTLSHHGLRPSQLLPSRVLSV</sequence>
<evidence type="ECO:0000313" key="2">
    <source>
        <dbReference type="Proteomes" id="UP001146120"/>
    </source>
</evidence>
<gene>
    <name evidence="1" type="ORF">N0F65_012564</name>
</gene>
<accession>A0AAV2YS52</accession>
<evidence type="ECO:0000313" key="1">
    <source>
        <dbReference type="EMBL" id="DAZ96261.1"/>
    </source>
</evidence>
<name>A0AAV2YS52_9STRA</name>
<proteinExistence type="predicted"/>
<keyword evidence="2" id="KW-1185">Reference proteome</keyword>
<comment type="caution">
    <text evidence="1">The sequence shown here is derived from an EMBL/GenBank/DDBJ whole genome shotgun (WGS) entry which is preliminary data.</text>
</comment>
<dbReference type="EMBL" id="DAKRPA010000173">
    <property type="protein sequence ID" value="DAZ96261.1"/>
    <property type="molecule type" value="Genomic_DNA"/>
</dbReference>
<organism evidence="1 2">
    <name type="scientific">Lagenidium giganteum</name>
    <dbReference type="NCBI Taxonomy" id="4803"/>
    <lineage>
        <taxon>Eukaryota</taxon>
        <taxon>Sar</taxon>
        <taxon>Stramenopiles</taxon>
        <taxon>Oomycota</taxon>
        <taxon>Peronosporomycetes</taxon>
        <taxon>Pythiales</taxon>
        <taxon>Pythiaceae</taxon>
    </lineage>
</organism>
<dbReference type="AlphaFoldDB" id="A0AAV2YS52"/>
<reference evidence="1" key="1">
    <citation type="submission" date="2022-11" db="EMBL/GenBank/DDBJ databases">
        <authorList>
            <person name="Morgan W.R."/>
            <person name="Tartar A."/>
        </authorList>
    </citation>
    <scope>NUCLEOTIDE SEQUENCE</scope>
    <source>
        <strain evidence="1">ARSEF 373</strain>
    </source>
</reference>
<reference evidence="1" key="2">
    <citation type="journal article" date="2023" name="Microbiol Resour">
        <title>Decontamination and Annotation of the Draft Genome Sequence of the Oomycete Lagenidium giganteum ARSEF 373.</title>
        <authorList>
            <person name="Morgan W.R."/>
            <person name="Tartar A."/>
        </authorList>
    </citation>
    <scope>NUCLEOTIDE SEQUENCE</scope>
    <source>
        <strain evidence="1">ARSEF 373</strain>
    </source>
</reference>